<evidence type="ECO:0000313" key="1">
    <source>
        <dbReference type="EMBL" id="NMO97607.1"/>
    </source>
</evidence>
<evidence type="ECO:0000313" key="2">
    <source>
        <dbReference type="Proteomes" id="UP000565468"/>
    </source>
</evidence>
<dbReference type="Proteomes" id="UP000565468">
    <property type="component" value="Unassembled WGS sequence"/>
</dbReference>
<dbReference type="AlphaFoldDB" id="A0A848M966"/>
<name>A0A848M966_PAELE</name>
<organism evidence="1 2">
    <name type="scientific">Paenibacillus lemnae</name>
    <dbReference type="NCBI Taxonomy" id="1330551"/>
    <lineage>
        <taxon>Bacteria</taxon>
        <taxon>Bacillati</taxon>
        <taxon>Bacillota</taxon>
        <taxon>Bacilli</taxon>
        <taxon>Bacillales</taxon>
        <taxon>Paenibacillaceae</taxon>
        <taxon>Paenibacillus</taxon>
    </lineage>
</organism>
<accession>A0A848M966</accession>
<proteinExistence type="predicted"/>
<keyword evidence="2" id="KW-1185">Reference proteome</keyword>
<dbReference type="EMBL" id="JABBPN010000020">
    <property type="protein sequence ID" value="NMO97607.1"/>
    <property type="molecule type" value="Genomic_DNA"/>
</dbReference>
<comment type="caution">
    <text evidence="1">The sequence shown here is derived from an EMBL/GenBank/DDBJ whole genome shotgun (WGS) entry which is preliminary data.</text>
</comment>
<sequence>MHQASRSSAVKPTSAAYDECIDRAFRIPIFLSTANSLNTLQQQFFDRLVQEIEDALLFPRTLPQSEQYPETVLTNIRRLVISSYGMLAINFRRFFVQILEANVGQPPTTTPFWQGSTFSQIEPSMAFQFGLPILLVRESGTDTNNGVWAGGIAPLNIFVEWNSDSQTVDEFFSSVQWREVFANWTAEVRNNYYLRTEPQFSLQMQ</sequence>
<protein>
    <submittedName>
        <fullName evidence="1">Uncharacterized protein</fullName>
    </submittedName>
</protein>
<gene>
    <name evidence="1" type="ORF">HII30_17725</name>
</gene>
<reference evidence="1 2" key="1">
    <citation type="submission" date="2020-04" db="EMBL/GenBank/DDBJ databases">
        <title>Paenibacillus algicola sp. nov., a novel marine bacterium producing alginate lyase.</title>
        <authorList>
            <person name="Huang H."/>
        </authorList>
    </citation>
    <scope>NUCLEOTIDE SEQUENCE [LARGE SCALE GENOMIC DNA]</scope>
    <source>
        <strain evidence="1 2">L7-75</strain>
    </source>
</reference>